<name>A0A897NQY0_9EURY</name>
<reference evidence="5" key="1">
    <citation type="submission" date="2020-11" db="EMBL/GenBank/DDBJ databases">
        <title>Carbohydrate-dependent, anaerobic sulfur respiration: A novel catabolism in halophilic archaea.</title>
        <authorList>
            <person name="Sorokin D.Y."/>
            <person name="Messina E."/>
            <person name="Smedile F."/>
            <person name="La Cono V."/>
            <person name="Hallsworth J.E."/>
            <person name="Yakimov M.M."/>
        </authorList>
    </citation>
    <scope>NUCLEOTIDE SEQUENCE</scope>
    <source>
        <strain evidence="5">HSR-Bgl</strain>
    </source>
</reference>
<dbReference type="PANTHER" id="PTHR34236:SF1">
    <property type="entry name" value="DIMETHYL SULFOXIDE REDUCTASE TRANSCRIPTIONAL ACTIVATOR"/>
    <property type="match status" value="1"/>
</dbReference>
<accession>A0A897NQY0</accession>
<dbReference type="Pfam" id="PF04967">
    <property type="entry name" value="HTH_10"/>
    <property type="match status" value="1"/>
</dbReference>
<evidence type="ECO:0000259" key="3">
    <source>
        <dbReference type="Pfam" id="PF04967"/>
    </source>
</evidence>
<organism evidence="5 6">
    <name type="scientific">Halapricum desulfuricans</name>
    <dbReference type="NCBI Taxonomy" id="2841257"/>
    <lineage>
        <taxon>Archaea</taxon>
        <taxon>Methanobacteriati</taxon>
        <taxon>Methanobacteriota</taxon>
        <taxon>Stenosarchaea group</taxon>
        <taxon>Halobacteria</taxon>
        <taxon>Halobacteriales</taxon>
        <taxon>Haloarculaceae</taxon>
        <taxon>Halapricum</taxon>
    </lineage>
</organism>
<dbReference type="Gene3D" id="1.10.10.10">
    <property type="entry name" value="Winged helix-like DNA-binding domain superfamily/Winged helix DNA-binding domain"/>
    <property type="match status" value="1"/>
</dbReference>
<dbReference type="GeneID" id="68862366"/>
<dbReference type="Pfam" id="PF24277">
    <property type="entry name" value="DmsR_N"/>
    <property type="match status" value="1"/>
</dbReference>
<feature type="domain" description="HTH bat-type" evidence="3">
    <location>
        <begin position="156"/>
        <end position="207"/>
    </location>
</feature>
<dbReference type="InterPro" id="IPR056433">
    <property type="entry name" value="DmsR-like_N"/>
</dbReference>
<evidence type="ECO:0000256" key="2">
    <source>
        <dbReference type="ARBA" id="ARBA00023163"/>
    </source>
</evidence>
<dbReference type="Proteomes" id="UP000663305">
    <property type="component" value="Chromosome"/>
</dbReference>
<keyword evidence="1" id="KW-0805">Transcription regulation</keyword>
<dbReference type="RefSeq" id="WP_229124985.1">
    <property type="nucleotide sequence ID" value="NZ_CP064789.1"/>
</dbReference>
<evidence type="ECO:0000313" key="5">
    <source>
        <dbReference type="EMBL" id="QSG13239.1"/>
    </source>
</evidence>
<gene>
    <name evidence="5" type="ORF">HSBGL_2845</name>
</gene>
<evidence type="ECO:0000259" key="4">
    <source>
        <dbReference type="Pfam" id="PF24277"/>
    </source>
</evidence>
<dbReference type="EMBL" id="CP064789">
    <property type="protein sequence ID" value="QSG13239.1"/>
    <property type="molecule type" value="Genomic_DNA"/>
</dbReference>
<dbReference type="PANTHER" id="PTHR34236">
    <property type="entry name" value="DIMETHYL SULFOXIDE REDUCTASE TRANSCRIPTIONAL ACTIVATOR"/>
    <property type="match status" value="1"/>
</dbReference>
<feature type="domain" description="DmsR-like N-terminal" evidence="4">
    <location>
        <begin position="1"/>
        <end position="139"/>
    </location>
</feature>
<evidence type="ECO:0000313" key="6">
    <source>
        <dbReference type="Proteomes" id="UP000663305"/>
    </source>
</evidence>
<keyword evidence="2" id="KW-0804">Transcription</keyword>
<dbReference type="InterPro" id="IPR007050">
    <property type="entry name" value="HTH_bacterioopsin"/>
</dbReference>
<proteinExistence type="predicted"/>
<sequence>MTGICAEVRVEGPAVCQLATHAGSSGTIASVSRGSTPADGDAVTEEFTVSDDAAWLLRFESEPIFSYGEQTVYRFSRPANQGCVCELVEQSGCAVRDIQIVDGSVMVTFMTTDLQTVRDVVSDLKANHEGVQIRRLTRSEDNSGDSQRRIVDLDALTARQREVIETAHEMGYFDHPRRASAGDVAERLGVATPTFTEHLSAAQRKLFDELLDRSRTTRSER</sequence>
<evidence type="ECO:0000256" key="1">
    <source>
        <dbReference type="ARBA" id="ARBA00023015"/>
    </source>
</evidence>
<dbReference type="InterPro" id="IPR036388">
    <property type="entry name" value="WH-like_DNA-bd_sf"/>
</dbReference>
<protein>
    <submittedName>
        <fullName evidence="5">Transcriptional regulator, contains HTH domain</fullName>
    </submittedName>
</protein>
<dbReference type="AlphaFoldDB" id="A0A897NQY0"/>